<dbReference type="RefSeq" id="WP_018453852.1">
    <property type="nucleotide sequence ID" value="NZ_NAEX01000162.1"/>
</dbReference>
<evidence type="ECO:0000313" key="4">
    <source>
        <dbReference type="Proteomes" id="UP000193553"/>
    </source>
</evidence>
<sequence length="134" mass="13516">MQTALVIALSLHVLSSVFWAGSSFALARIGGVAGEQLVFPQLGAATIAILTGGYLGHLVHSHSFGTTEQVLAVGAVCALIAAAIQAVIGPRALAALRRGTGKPEDLRARIAAAQRAAAGLLGMAALCMGAARYI</sequence>
<dbReference type="EMBL" id="NAFK01000167">
    <property type="protein sequence ID" value="OSJ26457.1"/>
    <property type="molecule type" value="Genomic_DNA"/>
</dbReference>
<evidence type="ECO:0000313" key="2">
    <source>
        <dbReference type="EMBL" id="OSJ13350.1"/>
    </source>
</evidence>
<evidence type="ECO:0008006" key="6">
    <source>
        <dbReference type="Google" id="ProtNLM"/>
    </source>
</evidence>
<keyword evidence="1" id="KW-0812">Transmembrane</keyword>
<keyword evidence="1" id="KW-0472">Membrane</keyword>
<evidence type="ECO:0000313" key="3">
    <source>
        <dbReference type="EMBL" id="OSJ26457.1"/>
    </source>
</evidence>
<accession>A0A1X3GML9</accession>
<dbReference type="EMBL" id="NAFI01000163">
    <property type="protein sequence ID" value="OSJ13350.1"/>
    <property type="molecule type" value="Genomic_DNA"/>
</dbReference>
<feature type="transmembrane region" description="Helical" evidence="1">
    <location>
        <begin position="70"/>
        <end position="88"/>
    </location>
</feature>
<comment type="caution">
    <text evidence="2">The sequence shown here is derived from an EMBL/GenBank/DDBJ whole genome shotgun (WGS) entry which is preliminary data.</text>
</comment>
<dbReference type="AlphaFoldDB" id="A0A1X3GML9"/>
<gene>
    <name evidence="3" type="ORF">BST63_22135</name>
    <name evidence="2" type="ORF">BSZ18_11395</name>
</gene>
<evidence type="ECO:0000313" key="5">
    <source>
        <dbReference type="Proteomes" id="UP000193884"/>
    </source>
</evidence>
<proteinExistence type="predicted"/>
<dbReference type="Proteomes" id="UP000193884">
    <property type="component" value="Unassembled WGS sequence"/>
</dbReference>
<dbReference type="OrthoDB" id="9812418at2"/>
<feature type="transmembrane region" description="Helical" evidence="1">
    <location>
        <begin position="108"/>
        <end position="131"/>
    </location>
</feature>
<organism evidence="2 4">
    <name type="scientific">Bradyrhizobium canariense</name>
    <dbReference type="NCBI Taxonomy" id="255045"/>
    <lineage>
        <taxon>Bacteria</taxon>
        <taxon>Pseudomonadati</taxon>
        <taxon>Pseudomonadota</taxon>
        <taxon>Alphaproteobacteria</taxon>
        <taxon>Hyphomicrobiales</taxon>
        <taxon>Nitrobacteraceae</taxon>
        <taxon>Bradyrhizobium</taxon>
    </lineage>
</organism>
<keyword evidence="5" id="KW-1185">Reference proteome</keyword>
<protein>
    <recommendedName>
        <fullName evidence="6">Copper resistance protein D domain-containing protein</fullName>
    </recommendedName>
</protein>
<feature type="transmembrane region" description="Helical" evidence="1">
    <location>
        <begin position="37"/>
        <end position="58"/>
    </location>
</feature>
<dbReference type="Proteomes" id="UP000193553">
    <property type="component" value="Unassembled WGS sequence"/>
</dbReference>
<keyword evidence="1" id="KW-1133">Transmembrane helix</keyword>
<name>A0A1X3GML9_9BRAD</name>
<reference evidence="4 5" key="1">
    <citation type="submission" date="2017-03" db="EMBL/GenBank/DDBJ databases">
        <title>Whole genome sequences of fourteen strains of Bradyrhizobium canariense and one strain of Bradyrhizobium japonicum isolated from Lupinus (Papilionoideae: Genisteae) species in Algeria.</title>
        <authorList>
            <person name="Crovadore J."/>
            <person name="Chekireb D."/>
            <person name="Brachmann A."/>
            <person name="Chablais R."/>
            <person name="Cochard B."/>
            <person name="Lefort F."/>
        </authorList>
    </citation>
    <scope>NUCLEOTIDE SEQUENCE [LARGE SCALE GENOMIC DNA]</scope>
    <source>
        <strain evidence="2 4">UBMA195</strain>
        <strain evidence="3 5">UBMAN05</strain>
    </source>
</reference>
<evidence type="ECO:0000256" key="1">
    <source>
        <dbReference type="SAM" id="Phobius"/>
    </source>
</evidence>